<dbReference type="InterPro" id="IPR016181">
    <property type="entry name" value="Acyl_CoA_acyltransferase"/>
</dbReference>
<organism evidence="4 5">
    <name type="scientific">Desulfoluna butyratoxydans</name>
    <dbReference type="NCBI Taxonomy" id="231438"/>
    <lineage>
        <taxon>Bacteria</taxon>
        <taxon>Pseudomonadati</taxon>
        <taxon>Thermodesulfobacteriota</taxon>
        <taxon>Desulfobacteria</taxon>
        <taxon>Desulfobacterales</taxon>
        <taxon>Desulfolunaceae</taxon>
        <taxon>Desulfoluna</taxon>
    </lineage>
</organism>
<dbReference type="PROSITE" id="PS51186">
    <property type="entry name" value="GNAT"/>
    <property type="match status" value="1"/>
</dbReference>
<protein>
    <submittedName>
        <fullName evidence="4">Acyl-coa n-acyltransferase</fullName>
    </submittedName>
</protein>
<evidence type="ECO:0000313" key="5">
    <source>
        <dbReference type="Proteomes" id="UP000507962"/>
    </source>
</evidence>
<proteinExistence type="predicted"/>
<dbReference type="InterPro" id="IPR050832">
    <property type="entry name" value="Bact_Acetyltransf"/>
</dbReference>
<name>A0A4U8YSI2_9BACT</name>
<gene>
    <name evidence="4" type="ORF">MSL71_18880</name>
</gene>
<evidence type="ECO:0000259" key="3">
    <source>
        <dbReference type="PROSITE" id="PS51186"/>
    </source>
</evidence>
<dbReference type="InterPro" id="IPR000182">
    <property type="entry name" value="GNAT_dom"/>
</dbReference>
<evidence type="ECO:0000313" key="4">
    <source>
        <dbReference type="EMBL" id="VFQ44243.1"/>
    </source>
</evidence>
<dbReference type="CDD" id="cd04301">
    <property type="entry name" value="NAT_SF"/>
    <property type="match status" value="1"/>
</dbReference>
<keyword evidence="5" id="KW-1185">Reference proteome</keyword>
<accession>A0A4U8YSI2</accession>
<evidence type="ECO:0000256" key="1">
    <source>
        <dbReference type="ARBA" id="ARBA00022679"/>
    </source>
</evidence>
<dbReference type="SUPFAM" id="SSF55729">
    <property type="entry name" value="Acyl-CoA N-acyltransferases (Nat)"/>
    <property type="match status" value="1"/>
</dbReference>
<feature type="domain" description="N-acetyltransferase" evidence="3">
    <location>
        <begin position="4"/>
        <end position="163"/>
    </location>
</feature>
<dbReference type="Pfam" id="PF13508">
    <property type="entry name" value="Acetyltransf_7"/>
    <property type="match status" value="1"/>
</dbReference>
<keyword evidence="2 4" id="KW-0012">Acyltransferase</keyword>
<dbReference type="PANTHER" id="PTHR43877">
    <property type="entry name" value="AMINOALKYLPHOSPHONATE N-ACETYLTRANSFERASE-RELATED-RELATED"/>
    <property type="match status" value="1"/>
</dbReference>
<dbReference type="Proteomes" id="UP000507962">
    <property type="component" value="Unassembled WGS sequence"/>
</dbReference>
<dbReference type="GO" id="GO:0016747">
    <property type="term" value="F:acyltransferase activity, transferring groups other than amino-acyl groups"/>
    <property type="evidence" value="ECO:0007669"/>
    <property type="project" value="InterPro"/>
</dbReference>
<dbReference type="AlphaFoldDB" id="A0A4U8YSI2"/>
<keyword evidence="1 4" id="KW-0808">Transferase</keyword>
<sequence>MAEMTIREARVQDADTLADMIRLSHRDVAERFDLTKENCPKHPSFCLDSWVQADFQRGVRYFFLDTDGSPSGCMALERASDQEMYVERLSVLPHRRRCGAGIRLVAHALGEAANLGVDTLGIGIISEFSELKAWYRSLGFETESVKHFDHLPFEVCFMKRWVPVTV</sequence>
<dbReference type="RefSeq" id="WP_180139319.1">
    <property type="nucleotide sequence ID" value="NZ_CAADHO010000003.1"/>
</dbReference>
<dbReference type="EMBL" id="CAADHO010000003">
    <property type="protein sequence ID" value="VFQ44243.1"/>
    <property type="molecule type" value="Genomic_DNA"/>
</dbReference>
<reference evidence="4 5" key="1">
    <citation type="submission" date="2019-03" db="EMBL/GenBank/DDBJ databases">
        <authorList>
            <person name="Nijsse B."/>
        </authorList>
    </citation>
    <scope>NUCLEOTIDE SEQUENCE [LARGE SCALE GENOMIC DNA]</scope>
    <source>
        <strain evidence="4">Desulfoluna butyratoxydans MSL71</strain>
    </source>
</reference>
<dbReference type="Gene3D" id="3.40.630.30">
    <property type="match status" value="1"/>
</dbReference>
<evidence type="ECO:0000256" key="2">
    <source>
        <dbReference type="ARBA" id="ARBA00023315"/>
    </source>
</evidence>